<evidence type="ECO:0000313" key="2">
    <source>
        <dbReference type="Proteomes" id="UP000288892"/>
    </source>
</evidence>
<dbReference type="Proteomes" id="UP000288892">
    <property type="component" value="Unassembled WGS sequence"/>
</dbReference>
<comment type="caution">
    <text evidence="1">The sequence shown here is derived from an EMBL/GenBank/DDBJ whole genome shotgun (WGS) entry which is preliminary data.</text>
</comment>
<name>A0A444JH22_9BACT</name>
<proteinExistence type="predicted"/>
<protein>
    <submittedName>
        <fullName evidence="1">Uncharacterized protein</fullName>
    </submittedName>
</protein>
<accession>A0A444JH22</accession>
<reference evidence="1 2" key="1">
    <citation type="submission" date="2017-01" db="EMBL/GenBank/DDBJ databases">
        <title>The cable genome- insights into the physiology and evolution of filamentous bacteria capable of sulfide oxidation via long distance electron transfer.</title>
        <authorList>
            <person name="Schreiber L."/>
            <person name="Bjerg J.T."/>
            <person name="Boggild A."/>
            <person name="Van De Vossenberg J."/>
            <person name="Meysman F."/>
            <person name="Nielsen L.P."/>
            <person name="Schramm A."/>
            <person name="Kjeldsen K.U."/>
        </authorList>
    </citation>
    <scope>NUCLEOTIDE SEQUENCE [LARGE SCALE GENOMIC DNA]</scope>
    <source>
        <strain evidence="1">A5</strain>
    </source>
</reference>
<dbReference type="EMBL" id="MTKS01000023">
    <property type="protein sequence ID" value="RWX52268.1"/>
    <property type="molecule type" value="Genomic_DNA"/>
</dbReference>
<evidence type="ECO:0000313" key="1">
    <source>
        <dbReference type="EMBL" id="RWX52268.1"/>
    </source>
</evidence>
<dbReference type="AlphaFoldDB" id="A0A444JH22"/>
<keyword evidence="2" id="KW-1185">Reference proteome</keyword>
<sequence>MEDYHAAFGARKRDAEKLLCLQQHDIAAFHLGGVAVECRLKALLVLYHRINAWGQTSRRRGDAMFNQPVINPSHNLTTALKRMPNLYKRAKLDHDFLKHLNGLRYPLGATSVDYISIRYIAQTSAEQSDWKLSFDYVCGWLKKNAREAL</sequence>
<organism evidence="1 2">
    <name type="scientific">Candidatus Electrothrix marina</name>
    <dbReference type="NCBI Taxonomy" id="1859130"/>
    <lineage>
        <taxon>Bacteria</taxon>
        <taxon>Pseudomonadati</taxon>
        <taxon>Thermodesulfobacteriota</taxon>
        <taxon>Desulfobulbia</taxon>
        <taxon>Desulfobulbales</taxon>
        <taxon>Desulfobulbaceae</taxon>
        <taxon>Candidatus Electrothrix</taxon>
    </lineage>
</organism>
<gene>
    <name evidence="1" type="ORF">VU01_10233</name>
</gene>